<reference evidence="5 6" key="2">
    <citation type="journal article" date="2017" name="Front. Microbiol.">
        <title>Genomics Reveals a Unique Clone of Burkholderia cenocepacia Harboring an Actively Excising Novel Genomic Island.</title>
        <authorList>
            <person name="Patil P.P."/>
            <person name="Mali S."/>
            <person name="Midha S."/>
            <person name="Gautam V."/>
            <person name="Dash L."/>
            <person name="Kumar S."/>
            <person name="Shastri J."/>
            <person name="Singhal L."/>
            <person name="Patil P.B."/>
        </authorList>
    </citation>
    <scope>NUCLEOTIDE SEQUENCE [LARGE SCALE GENOMIC DNA]</scope>
    <source>
        <strain evidence="5 6">BC-19</strain>
    </source>
</reference>
<evidence type="ECO:0000256" key="1">
    <source>
        <dbReference type="ARBA" id="ARBA00023015"/>
    </source>
</evidence>
<dbReference type="InterPro" id="IPR036388">
    <property type="entry name" value="WH-like_DNA-bd_sf"/>
</dbReference>
<keyword evidence="1" id="KW-0805">Transcription regulation</keyword>
<dbReference type="EMBL" id="JYMX02000040">
    <property type="protein sequence ID" value="MCW3716206.1"/>
    <property type="molecule type" value="Genomic_DNA"/>
</dbReference>
<sequence>MPFQTIEPQRLYRHIATQISALIAQGEFKVGERLPAERDLCARLGVSRASLREALIALEIEGVVDVRSGSGIYVSERRARPSAVQAQTGGMPAVGPFDVIQARALLETEIARLAVQHATDAQVAHVGECLDQLRQCQVDDPRREAADRAFHLALANASGNGAYLYLLSALWEQRTSPLYHRLEGHFLGSNWWAQAMNEHEAIYDALQCRDLDKIRDATQQHMAHAADRLAAHFE</sequence>
<dbReference type="Pfam" id="PF00392">
    <property type="entry name" value="GntR"/>
    <property type="match status" value="1"/>
</dbReference>
<protein>
    <submittedName>
        <fullName evidence="5">FadR family transcriptional regulator</fullName>
    </submittedName>
</protein>
<evidence type="ECO:0000313" key="5">
    <source>
        <dbReference type="EMBL" id="MCW3716206.1"/>
    </source>
</evidence>
<keyword evidence="2" id="KW-0238">DNA-binding</keyword>
<accession>A0ABD4UQ50</accession>
<dbReference type="Proteomes" id="UP000191686">
    <property type="component" value="Unassembled WGS sequence"/>
</dbReference>
<dbReference type="PANTHER" id="PTHR43537:SF5">
    <property type="entry name" value="UXU OPERON TRANSCRIPTIONAL REGULATOR"/>
    <property type="match status" value="1"/>
</dbReference>
<evidence type="ECO:0000313" key="6">
    <source>
        <dbReference type="Proteomes" id="UP000191686"/>
    </source>
</evidence>
<name>A0ABD4UQ50_9BURK</name>
<evidence type="ECO:0000256" key="3">
    <source>
        <dbReference type="ARBA" id="ARBA00023163"/>
    </source>
</evidence>
<dbReference type="CDD" id="cd07377">
    <property type="entry name" value="WHTH_GntR"/>
    <property type="match status" value="1"/>
</dbReference>
<reference evidence="5 6" key="1">
    <citation type="journal article" date="2017" name="Front. Microbiol.">
        <title>Genomics reveals a unique clone of Burkholderia cenocepacia harbouring an actively excising novel genomic island.</title>
        <authorList>
            <person name="Patil P."/>
            <person name="Mali S."/>
            <person name="Midha S."/>
            <person name="Gautam V."/>
            <person name="Dash L."/>
            <person name="Kumar S."/>
            <person name="Shastri J."/>
            <person name="Singhal L."/>
            <person name="Patil P.B."/>
        </authorList>
    </citation>
    <scope>NUCLEOTIDE SEQUENCE [LARGE SCALE GENOMIC DNA]</scope>
    <source>
        <strain evidence="5 6">BC-19</strain>
    </source>
</reference>
<dbReference type="AlphaFoldDB" id="A0ABD4UQ50"/>
<dbReference type="RefSeq" id="WP_080323875.1">
    <property type="nucleotide sequence ID" value="NZ_JYMX02000040.1"/>
</dbReference>
<comment type="caution">
    <text evidence="5">The sequence shown here is derived from an EMBL/GenBank/DDBJ whole genome shotgun (WGS) entry which is preliminary data.</text>
</comment>
<evidence type="ECO:0000259" key="4">
    <source>
        <dbReference type="PROSITE" id="PS50949"/>
    </source>
</evidence>
<dbReference type="InterPro" id="IPR036390">
    <property type="entry name" value="WH_DNA-bd_sf"/>
</dbReference>
<dbReference type="PROSITE" id="PS50949">
    <property type="entry name" value="HTH_GNTR"/>
    <property type="match status" value="1"/>
</dbReference>
<gene>
    <name evidence="5" type="ORF">UE95_033460</name>
</gene>
<feature type="domain" description="HTH gntR-type" evidence="4">
    <location>
        <begin position="9"/>
        <end position="77"/>
    </location>
</feature>
<dbReference type="Pfam" id="PF07729">
    <property type="entry name" value="FCD"/>
    <property type="match status" value="1"/>
</dbReference>
<dbReference type="PANTHER" id="PTHR43537">
    <property type="entry name" value="TRANSCRIPTIONAL REGULATOR, GNTR FAMILY"/>
    <property type="match status" value="1"/>
</dbReference>
<dbReference type="PRINTS" id="PR00035">
    <property type="entry name" value="HTHGNTR"/>
</dbReference>
<dbReference type="InterPro" id="IPR000524">
    <property type="entry name" value="Tscrpt_reg_HTH_GntR"/>
</dbReference>
<dbReference type="Gene3D" id="1.10.10.10">
    <property type="entry name" value="Winged helix-like DNA-binding domain superfamily/Winged helix DNA-binding domain"/>
    <property type="match status" value="1"/>
</dbReference>
<proteinExistence type="predicted"/>
<dbReference type="InterPro" id="IPR008920">
    <property type="entry name" value="TF_FadR/GntR_C"/>
</dbReference>
<organism evidence="5 6">
    <name type="scientific">Burkholderia cenocepacia</name>
    <dbReference type="NCBI Taxonomy" id="95486"/>
    <lineage>
        <taxon>Bacteria</taxon>
        <taxon>Pseudomonadati</taxon>
        <taxon>Pseudomonadota</taxon>
        <taxon>Betaproteobacteria</taxon>
        <taxon>Burkholderiales</taxon>
        <taxon>Burkholderiaceae</taxon>
        <taxon>Burkholderia</taxon>
        <taxon>Burkholderia cepacia complex</taxon>
    </lineage>
</organism>
<dbReference type="InterPro" id="IPR011711">
    <property type="entry name" value="GntR_C"/>
</dbReference>
<dbReference type="SMART" id="SM00895">
    <property type="entry name" value="FCD"/>
    <property type="match status" value="1"/>
</dbReference>
<dbReference type="SUPFAM" id="SSF46785">
    <property type="entry name" value="Winged helix' DNA-binding domain"/>
    <property type="match status" value="1"/>
</dbReference>
<dbReference type="SMART" id="SM00345">
    <property type="entry name" value="HTH_GNTR"/>
    <property type="match status" value="1"/>
</dbReference>
<keyword evidence="3" id="KW-0804">Transcription</keyword>
<dbReference type="GO" id="GO:0003677">
    <property type="term" value="F:DNA binding"/>
    <property type="evidence" value="ECO:0007669"/>
    <property type="project" value="UniProtKB-KW"/>
</dbReference>
<dbReference type="Gene3D" id="1.20.120.530">
    <property type="entry name" value="GntR ligand-binding domain-like"/>
    <property type="match status" value="1"/>
</dbReference>
<dbReference type="SUPFAM" id="SSF48008">
    <property type="entry name" value="GntR ligand-binding domain-like"/>
    <property type="match status" value="1"/>
</dbReference>
<evidence type="ECO:0000256" key="2">
    <source>
        <dbReference type="ARBA" id="ARBA00023125"/>
    </source>
</evidence>